<feature type="region of interest" description="Disordered" evidence="2">
    <location>
        <begin position="126"/>
        <end position="146"/>
    </location>
</feature>
<accession>A0AAV8TNY1</accession>
<gene>
    <name evidence="3" type="ORF">K2173_017912</name>
</gene>
<organism evidence="3 4">
    <name type="scientific">Erythroxylum novogranatense</name>
    <dbReference type="NCBI Taxonomy" id="1862640"/>
    <lineage>
        <taxon>Eukaryota</taxon>
        <taxon>Viridiplantae</taxon>
        <taxon>Streptophyta</taxon>
        <taxon>Embryophyta</taxon>
        <taxon>Tracheophyta</taxon>
        <taxon>Spermatophyta</taxon>
        <taxon>Magnoliopsida</taxon>
        <taxon>eudicotyledons</taxon>
        <taxon>Gunneridae</taxon>
        <taxon>Pentapetalae</taxon>
        <taxon>rosids</taxon>
        <taxon>fabids</taxon>
        <taxon>Malpighiales</taxon>
        <taxon>Erythroxylaceae</taxon>
        <taxon>Erythroxylum</taxon>
    </lineage>
</organism>
<protein>
    <recommendedName>
        <fullName evidence="5">NADH dehydrogenase subunit 7</fullName>
    </recommendedName>
</protein>
<evidence type="ECO:0000256" key="2">
    <source>
        <dbReference type="SAM" id="MobiDB-lite"/>
    </source>
</evidence>
<dbReference type="EMBL" id="JAIWQS010000004">
    <property type="protein sequence ID" value="KAJ8767568.1"/>
    <property type="molecule type" value="Genomic_DNA"/>
</dbReference>
<evidence type="ECO:0008006" key="5">
    <source>
        <dbReference type="Google" id="ProtNLM"/>
    </source>
</evidence>
<feature type="compositionally biased region" description="Basic and acidic residues" evidence="2">
    <location>
        <begin position="59"/>
        <end position="76"/>
    </location>
</feature>
<evidence type="ECO:0000256" key="1">
    <source>
        <dbReference type="ARBA" id="ARBA00005769"/>
    </source>
</evidence>
<sequence length="146" mass="16611">MKYTQRSCGDRCESLRGWVKSLKEKPNLLKPLIREYRQKMSHVSHAFHRMGITTDISSLERKVPLDVTDSGRHDPSLEQSQSRAPPSLTFEANPKFHFKFGTQHPAAHGVSRSRLEMNGEVVERAEPHIDYSKRHEAADAEVGSMS</sequence>
<dbReference type="Gene3D" id="1.10.645.10">
    <property type="entry name" value="Cytochrome-c3 Hydrogenase, chain B"/>
    <property type="match status" value="1"/>
</dbReference>
<proteinExistence type="inferred from homology"/>
<name>A0AAV8TNY1_9ROSI</name>
<comment type="similarity">
    <text evidence="1">Belongs to the complex I 49 kDa subunit family.</text>
</comment>
<feature type="region of interest" description="Disordered" evidence="2">
    <location>
        <begin position="59"/>
        <end position="88"/>
    </location>
</feature>
<dbReference type="AlphaFoldDB" id="A0AAV8TNY1"/>
<reference evidence="3 4" key="1">
    <citation type="submission" date="2021-09" db="EMBL/GenBank/DDBJ databases">
        <title>Genomic insights and catalytic innovation underlie evolution of tropane alkaloids biosynthesis.</title>
        <authorList>
            <person name="Wang Y.-J."/>
            <person name="Tian T."/>
            <person name="Huang J.-P."/>
            <person name="Huang S.-X."/>
        </authorList>
    </citation>
    <scope>NUCLEOTIDE SEQUENCE [LARGE SCALE GENOMIC DNA]</scope>
    <source>
        <strain evidence="3">KIB-2018</strain>
        <tissue evidence="3">Leaf</tissue>
    </source>
</reference>
<feature type="compositionally biased region" description="Basic and acidic residues" evidence="2">
    <location>
        <begin position="126"/>
        <end position="138"/>
    </location>
</feature>
<comment type="caution">
    <text evidence="3">The sequence shown here is derived from an EMBL/GenBank/DDBJ whole genome shotgun (WGS) entry which is preliminary data.</text>
</comment>
<evidence type="ECO:0000313" key="4">
    <source>
        <dbReference type="Proteomes" id="UP001159364"/>
    </source>
</evidence>
<evidence type="ECO:0000313" key="3">
    <source>
        <dbReference type="EMBL" id="KAJ8767568.1"/>
    </source>
</evidence>
<keyword evidence="4" id="KW-1185">Reference proteome</keyword>
<dbReference type="Proteomes" id="UP001159364">
    <property type="component" value="Linkage Group LG04"/>
</dbReference>
<dbReference type="InterPro" id="IPR029014">
    <property type="entry name" value="NiFe-Hase_large"/>
</dbReference>